<dbReference type="InterPro" id="IPR002401">
    <property type="entry name" value="Cyt_P450_E_grp-I"/>
</dbReference>
<evidence type="ECO:0000256" key="9">
    <source>
        <dbReference type="ARBA" id="ARBA00023002"/>
    </source>
</evidence>
<evidence type="ECO:0000256" key="10">
    <source>
        <dbReference type="ARBA" id="ARBA00023004"/>
    </source>
</evidence>
<keyword evidence="6" id="KW-0812">Transmembrane</keyword>
<evidence type="ECO:0000256" key="8">
    <source>
        <dbReference type="ARBA" id="ARBA00022989"/>
    </source>
</evidence>
<evidence type="ECO:0000256" key="12">
    <source>
        <dbReference type="ARBA" id="ARBA00023136"/>
    </source>
</evidence>
<evidence type="ECO:0000313" key="16">
    <source>
        <dbReference type="Proteomes" id="UP000814176"/>
    </source>
</evidence>
<dbReference type="InterPro" id="IPR001128">
    <property type="entry name" value="Cyt_P450"/>
</dbReference>
<evidence type="ECO:0000256" key="4">
    <source>
        <dbReference type="ARBA" id="ARBA00010617"/>
    </source>
</evidence>
<evidence type="ECO:0000256" key="1">
    <source>
        <dbReference type="ARBA" id="ARBA00001971"/>
    </source>
</evidence>
<evidence type="ECO:0000256" key="11">
    <source>
        <dbReference type="ARBA" id="ARBA00023033"/>
    </source>
</evidence>
<dbReference type="PRINTS" id="PR00385">
    <property type="entry name" value="P450"/>
</dbReference>
<evidence type="ECO:0000256" key="2">
    <source>
        <dbReference type="ARBA" id="ARBA00004167"/>
    </source>
</evidence>
<proteinExistence type="inferred from homology"/>
<comment type="caution">
    <text evidence="15">The sequence shown here is derived from an EMBL/GenBank/DDBJ whole genome shotgun (WGS) entry which is preliminary data.</text>
</comment>
<dbReference type="PANTHER" id="PTHR46300:SF7">
    <property type="entry name" value="P450, PUTATIVE (EUROFUNG)-RELATED"/>
    <property type="match status" value="1"/>
</dbReference>
<evidence type="ECO:0000256" key="5">
    <source>
        <dbReference type="ARBA" id="ARBA00022617"/>
    </source>
</evidence>
<dbReference type="Proteomes" id="UP000814176">
    <property type="component" value="Unassembled WGS sequence"/>
</dbReference>
<dbReference type="InterPro" id="IPR050364">
    <property type="entry name" value="Cytochrome_P450_fung"/>
</dbReference>
<sequence length="487" mass="54156">MFRLAILCLIALLAYRISKVLRRLPVPPGPRGLPVFGSALEIPKECSWLTFAQWAKTYGPIMHVSCMTSSIIVLSSREAIIDLLEKKNAVYSDRPIMTMAGELAGLKRLVAFAPYGQRHREGRKLITGALGPRKAPELHAIQEAKTLVFISRLTESPAEFRTHIRWLVASIVLEATYGITIDSYDDPFLLEVEKSLAEISDVSAPGAYLVDAIPSLKYVPEWFPAASFKRIARETRERSYALEDKLYQAARRQLDRGSATPSFVADLLKHNYDPTQDDHTLYAEVAVMFYGAGADTTVSSILSFFLIMATHPDIQRKAQAEVDSVTSGRLPICSDREDMPYLGAVLKEVHRCNPVLPLALPHYVREEDVYAGYRIPAGSTILPNTWAILHDPELYPHPDEVIPERYYDCSNGDLNPDPQDFAFGYGRRVCPGRTLAEDTLFIVAASVLASFNITSVVPLKGETIEYRGGAISHPDDFACGILPRRST</sequence>
<keyword evidence="9 13" id="KW-0560">Oxidoreductase</keyword>
<evidence type="ECO:0000256" key="6">
    <source>
        <dbReference type="ARBA" id="ARBA00022692"/>
    </source>
</evidence>
<dbReference type="EMBL" id="JADCUA010000028">
    <property type="protein sequence ID" value="KAH9830992.1"/>
    <property type="molecule type" value="Genomic_DNA"/>
</dbReference>
<reference evidence="15 16" key="1">
    <citation type="journal article" date="2021" name="Environ. Microbiol.">
        <title>Gene family expansions and transcriptome signatures uncover fungal adaptations to wood decay.</title>
        <authorList>
            <person name="Hage H."/>
            <person name="Miyauchi S."/>
            <person name="Viragh M."/>
            <person name="Drula E."/>
            <person name="Min B."/>
            <person name="Chaduli D."/>
            <person name="Navarro D."/>
            <person name="Favel A."/>
            <person name="Norest M."/>
            <person name="Lesage-Meessen L."/>
            <person name="Balint B."/>
            <person name="Merenyi Z."/>
            <person name="de Eugenio L."/>
            <person name="Morin E."/>
            <person name="Martinez A.T."/>
            <person name="Baldrian P."/>
            <person name="Stursova M."/>
            <person name="Martinez M.J."/>
            <person name="Novotny C."/>
            <person name="Magnuson J.K."/>
            <person name="Spatafora J.W."/>
            <person name="Maurice S."/>
            <person name="Pangilinan J."/>
            <person name="Andreopoulos W."/>
            <person name="LaButti K."/>
            <person name="Hundley H."/>
            <person name="Na H."/>
            <person name="Kuo A."/>
            <person name="Barry K."/>
            <person name="Lipzen A."/>
            <person name="Henrissat B."/>
            <person name="Riley R."/>
            <person name="Ahrendt S."/>
            <person name="Nagy L.G."/>
            <person name="Grigoriev I.V."/>
            <person name="Martin F."/>
            <person name="Rosso M.N."/>
        </authorList>
    </citation>
    <scope>NUCLEOTIDE SEQUENCE [LARGE SCALE GENOMIC DNA]</scope>
    <source>
        <strain evidence="15 16">CIRM-BRFM 1785</strain>
    </source>
</reference>
<gene>
    <name evidence="15" type="ORF">C8Q71DRAFT_316957</name>
</gene>
<dbReference type="PROSITE" id="PS00086">
    <property type="entry name" value="CYTOCHROME_P450"/>
    <property type="match status" value="1"/>
</dbReference>
<keyword evidence="12" id="KW-0472">Membrane</keyword>
<evidence type="ECO:0000256" key="3">
    <source>
        <dbReference type="ARBA" id="ARBA00005179"/>
    </source>
</evidence>
<dbReference type="Pfam" id="PF00067">
    <property type="entry name" value="p450"/>
    <property type="match status" value="1"/>
</dbReference>
<dbReference type="PRINTS" id="PR00463">
    <property type="entry name" value="EP450I"/>
</dbReference>
<keyword evidence="16" id="KW-1185">Reference proteome</keyword>
<keyword evidence="11 13" id="KW-0503">Monooxygenase</keyword>
<keyword evidence="10 13" id="KW-0408">Iron</keyword>
<keyword evidence="14" id="KW-0732">Signal</keyword>
<protein>
    <submittedName>
        <fullName evidence="15">Cytochrome P450</fullName>
    </submittedName>
</protein>
<dbReference type="PANTHER" id="PTHR46300">
    <property type="entry name" value="P450, PUTATIVE (EUROFUNG)-RELATED-RELATED"/>
    <property type="match status" value="1"/>
</dbReference>
<dbReference type="RefSeq" id="XP_047774239.1">
    <property type="nucleotide sequence ID" value="XM_047917762.1"/>
</dbReference>
<comment type="subcellular location">
    <subcellularLocation>
        <location evidence="2">Membrane</location>
        <topology evidence="2">Single-pass membrane protein</topology>
    </subcellularLocation>
</comment>
<comment type="cofactor">
    <cofactor evidence="1">
        <name>heme</name>
        <dbReference type="ChEBI" id="CHEBI:30413"/>
    </cofactor>
</comment>
<dbReference type="InterPro" id="IPR036396">
    <property type="entry name" value="Cyt_P450_sf"/>
</dbReference>
<dbReference type="SUPFAM" id="SSF48264">
    <property type="entry name" value="Cytochrome P450"/>
    <property type="match status" value="1"/>
</dbReference>
<feature type="chain" id="PRO_5045243864" evidence="14">
    <location>
        <begin position="23"/>
        <end position="487"/>
    </location>
</feature>
<evidence type="ECO:0000256" key="14">
    <source>
        <dbReference type="SAM" id="SignalP"/>
    </source>
</evidence>
<evidence type="ECO:0000256" key="13">
    <source>
        <dbReference type="RuleBase" id="RU000461"/>
    </source>
</evidence>
<dbReference type="GeneID" id="71998494"/>
<keyword evidence="5 13" id="KW-0349">Heme</keyword>
<comment type="pathway">
    <text evidence="3">Secondary metabolite biosynthesis.</text>
</comment>
<keyword evidence="8" id="KW-1133">Transmembrane helix</keyword>
<evidence type="ECO:0000313" key="15">
    <source>
        <dbReference type="EMBL" id="KAH9830992.1"/>
    </source>
</evidence>
<dbReference type="CDD" id="cd11065">
    <property type="entry name" value="CYP64-like"/>
    <property type="match status" value="1"/>
</dbReference>
<evidence type="ECO:0000256" key="7">
    <source>
        <dbReference type="ARBA" id="ARBA00022723"/>
    </source>
</evidence>
<comment type="similarity">
    <text evidence="4 13">Belongs to the cytochrome P450 family.</text>
</comment>
<dbReference type="InterPro" id="IPR017972">
    <property type="entry name" value="Cyt_P450_CS"/>
</dbReference>
<name>A0ABQ8K2N3_9APHY</name>
<keyword evidence="7 13" id="KW-0479">Metal-binding</keyword>
<dbReference type="Gene3D" id="1.10.630.10">
    <property type="entry name" value="Cytochrome P450"/>
    <property type="match status" value="1"/>
</dbReference>
<feature type="signal peptide" evidence="14">
    <location>
        <begin position="1"/>
        <end position="22"/>
    </location>
</feature>
<organism evidence="15 16">
    <name type="scientific">Rhodofomes roseus</name>
    <dbReference type="NCBI Taxonomy" id="34475"/>
    <lineage>
        <taxon>Eukaryota</taxon>
        <taxon>Fungi</taxon>
        <taxon>Dikarya</taxon>
        <taxon>Basidiomycota</taxon>
        <taxon>Agaricomycotina</taxon>
        <taxon>Agaricomycetes</taxon>
        <taxon>Polyporales</taxon>
        <taxon>Rhodofomes</taxon>
    </lineage>
</organism>
<accession>A0ABQ8K2N3</accession>